<gene>
    <name evidence="5" type="ORF">H9914_05610</name>
</gene>
<dbReference type="Gene3D" id="3.20.20.100">
    <property type="entry name" value="NADP-dependent oxidoreductase domain"/>
    <property type="match status" value="1"/>
</dbReference>
<dbReference type="Gene3D" id="1.10.1060.10">
    <property type="entry name" value="Alpha-helical ferredoxin"/>
    <property type="match status" value="1"/>
</dbReference>
<dbReference type="InterPro" id="IPR053135">
    <property type="entry name" value="AKR2_Oxidoreductase"/>
</dbReference>
<dbReference type="Pfam" id="PF00248">
    <property type="entry name" value="Aldo_ket_red"/>
    <property type="match status" value="1"/>
</dbReference>
<dbReference type="Proteomes" id="UP000823892">
    <property type="component" value="Unassembled WGS sequence"/>
</dbReference>
<dbReference type="PROSITE" id="PS51379">
    <property type="entry name" value="4FE4S_FER_2"/>
    <property type="match status" value="1"/>
</dbReference>
<keyword evidence="3" id="KW-0411">Iron-sulfur</keyword>
<dbReference type="Pfam" id="PF13187">
    <property type="entry name" value="Fer4_9"/>
    <property type="match status" value="1"/>
</dbReference>
<dbReference type="PANTHER" id="PTHR43312:SF2">
    <property type="entry name" value="OXIDOREDUCTASE"/>
    <property type="match status" value="1"/>
</dbReference>
<comment type="caution">
    <text evidence="5">The sequence shown here is derived from an EMBL/GenBank/DDBJ whole genome shotgun (WGS) entry which is preliminary data.</text>
</comment>
<dbReference type="InterPro" id="IPR009051">
    <property type="entry name" value="Helical_ferredxn"/>
</dbReference>
<dbReference type="InterPro" id="IPR036812">
    <property type="entry name" value="NAD(P)_OxRdtase_dom_sf"/>
</dbReference>
<evidence type="ECO:0000256" key="3">
    <source>
        <dbReference type="ARBA" id="ARBA00023014"/>
    </source>
</evidence>
<dbReference type="InterPro" id="IPR017896">
    <property type="entry name" value="4Fe4S_Fe-S-bd"/>
</dbReference>
<evidence type="ECO:0000256" key="1">
    <source>
        <dbReference type="ARBA" id="ARBA00022723"/>
    </source>
</evidence>
<dbReference type="InterPro" id="IPR017900">
    <property type="entry name" value="4Fe4S_Fe_S_CS"/>
</dbReference>
<dbReference type="SUPFAM" id="SSF51430">
    <property type="entry name" value="NAD(P)-linked oxidoreductase"/>
    <property type="match status" value="1"/>
</dbReference>
<dbReference type="SUPFAM" id="SSF46548">
    <property type="entry name" value="alpha-helical ferredoxin"/>
    <property type="match status" value="1"/>
</dbReference>
<evidence type="ECO:0000313" key="5">
    <source>
        <dbReference type="EMBL" id="HJD28455.1"/>
    </source>
</evidence>
<dbReference type="GO" id="GO:0051536">
    <property type="term" value="F:iron-sulfur cluster binding"/>
    <property type="evidence" value="ECO:0007669"/>
    <property type="project" value="UniProtKB-KW"/>
</dbReference>
<dbReference type="EMBL" id="DWUY01000119">
    <property type="protein sequence ID" value="HJD28455.1"/>
    <property type="molecule type" value="Genomic_DNA"/>
</dbReference>
<name>A0A9D2QRZ3_9FIRM</name>
<dbReference type="InterPro" id="IPR023210">
    <property type="entry name" value="NADP_OxRdtase_dom"/>
</dbReference>
<feature type="domain" description="4Fe-4S ferredoxin-type" evidence="4">
    <location>
        <begin position="172"/>
        <end position="201"/>
    </location>
</feature>
<reference evidence="5" key="2">
    <citation type="submission" date="2021-04" db="EMBL/GenBank/DDBJ databases">
        <authorList>
            <person name="Gilroy R."/>
        </authorList>
    </citation>
    <scope>NUCLEOTIDE SEQUENCE</scope>
    <source>
        <strain evidence="5">ChiBcec6-4105</strain>
    </source>
</reference>
<accession>A0A9D2QRZ3</accession>
<sequence length="213" mass="24022">LTYRNWDFCQIQYNYADTDIQAGDRGYDLAEELGIPMVIMEPVKGGSLASLPAEVTAPFKDYNPEASTASWALRWVASKPNVKVVLSGMSTPEQVADNLQTFQNFRPLSLREKELVAEVSQLIKQRTRNGCTACAYCMPCPFGVNIPQNFHIWNELGMYGNKAKAKQAYFKDLPEQERADQCHECGKCEEVCPQGLSIRENLKEVSREMEALK</sequence>
<evidence type="ECO:0000313" key="6">
    <source>
        <dbReference type="Proteomes" id="UP000823892"/>
    </source>
</evidence>
<protein>
    <submittedName>
        <fullName evidence="5">4Fe-4S dicluster domain-containing protein</fullName>
    </submittedName>
</protein>
<keyword evidence="2" id="KW-0408">Iron</keyword>
<organism evidence="5 6">
    <name type="scientific">Candidatus Blautia avicola</name>
    <dbReference type="NCBI Taxonomy" id="2838483"/>
    <lineage>
        <taxon>Bacteria</taxon>
        <taxon>Bacillati</taxon>
        <taxon>Bacillota</taxon>
        <taxon>Clostridia</taxon>
        <taxon>Lachnospirales</taxon>
        <taxon>Lachnospiraceae</taxon>
        <taxon>Blautia</taxon>
    </lineage>
</organism>
<evidence type="ECO:0000256" key="2">
    <source>
        <dbReference type="ARBA" id="ARBA00023004"/>
    </source>
</evidence>
<dbReference type="PANTHER" id="PTHR43312">
    <property type="entry name" value="D-THREO-ALDOSE 1-DEHYDROGENASE"/>
    <property type="match status" value="1"/>
</dbReference>
<dbReference type="AlphaFoldDB" id="A0A9D2QRZ3"/>
<keyword evidence="1" id="KW-0479">Metal-binding</keyword>
<dbReference type="PROSITE" id="PS00198">
    <property type="entry name" value="4FE4S_FER_1"/>
    <property type="match status" value="1"/>
</dbReference>
<evidence type="ECO:0000259" key="4">
    <source>
        <dbReference type="PROSITE" id="PS51379"/>
    </source>
</evidence>
<proteinExistence type="predicted"/>
<reference evidence="5" key="1">
    <citation type="journal article" date="2021" name="PeerJ">
        <title>Extensive microbial diversity within the chicken gut microbiome revealed by metagenomics and culture.</title>
        <authorList>
            <person name="Gilroy R."/>
            <person name="Ravi A."/>
            <person name="Getino M."/>
            <person name="Pursley I."/>
            <person name="Horton D.L."/>
            <person name="Alikhan N.F."/>
            <person name="Baker D."/>
            <person name="Gharbi K."/>
            <person name="Hall N."/>
            <person name="Watson M."/>
            <person name="Adriaenssens E.M."/>
            <person name="Foster-Nyarko E."/>
            <person name="Jarju S."/>
            <person name="Secka A."/>
            <person name="Antonio M."/>
            <person name="Oren A."/>
            <person name="Chaudhuri R.R."/>
            <person name="La Ragione R."/>
            <person name="Hildebrand F."/>
            <person name="Pallen M.J."/>
        </authorList>
    </citation>
    <scope>NUCLEOTIDE SEQUENCE</scope>
    <source>
        <strain evidence="5">ChiBcec6-4105</strain>
    </source>
</reference>
<dbReference type="GO" id="GO:0046872">
    <property type="term" value="F:metal ion binding"/>
    <property type="evidence" value="ECO:0007669"/>
    <property type="project" value="UniProtKB-KW"/>
</dbReference>
<feature type="non-terminal residue" evidence="5">
    <location>
        <position position="1"/>
    </location>
</feature>